<dbReference type="Pfam" id="PF10590">
    <property type="entry name" value="PNP_phzG_C"/>
    <property type="match status" value="1"/>
</dbReference>
<evidence type="ECO:0000256" key="2">
    <source>
        <dbReference type="ARBA" id="ARBA00022630"/>
    </source>
</evidence>
<dbReference type="EMBL" id="CP018191">
    <property type="protein sequence ID" value="APH53449.1"/>
    <property type="molecule type" value="Genomic_DNA"/>
</dbReference>
<keyword evidence="4 6" id="KW-0560">Oxidoreductase</keyword>
<evidence type="ECO:0000256" key="1">
    <source>
        <dbReference type="ARBA" id="ARBA00007301"/>
    </source>
</evidence>
<evidence type="ECO:0000313" key="11">
    <source>
        <dbReference type="EMBL" id="APH53449.1"/>
    </source>
</evidence>
<dbReference type="PIRSF" id="PIRSF000190">
    <property type="entry name" value="Pyd_amn-ph_oxd"/>
    <property type="match status" value="1"/>
</dbReference>
<feature type="binding site" evidence="6 7">
    <location>
        <begin position="179"/>
        <end position="180"/>
    </location>
    <ligand>
        <name>FMN</name>
        <dbReference type="ChEBI" id="CHEBI:58210"/>
    </ligand>
</feature>
<organism evidence="11 12">
    <name type="scientific">Granulibacter bethesdensis</name>
    <dbReference type="NCBI Taxonomy" id="364410"/>
    <lineage>
        <taxon>Bacteria</taxon>
        <taxon>Pseudomonadati</taxon>
        <taxon>Pseudomonadota</taxon>
        <taxon>Alphaproteobacteria</taxon>
        <taxon>Acetobacterales</taxon>
        <taxon>Acetobacteraceae</taxon>
        <taxon>Granulibacter</taxon>
    </lineage>
</organism>
<dbReference type="InterPro" id="IPR012349">
    <property type="entry name" value="Split_barrel_FMN-bd"/>
</dbReference>
<keyword evidence="5 6" id="KW-0664">Pyridoxine biosynthesis</keyword>
<feature type="binding site" evidence="6">
    <location>
        <position position="162"/>
    </location>
    <ligand>
        <name>substrate</name>
    </ligand>
</feature>
<dbReference type="EC" id="1.4.3.5" evidence="6"/>
<evidence type="ECO:0000313" key="12">
    <source>
        <dbReference type="Proteomes" id="UP000182373"/>
    </source>
</evidence>
<dbReference type="InterPro" id="IPR011576">
    <property type="entry name" value="Pyridox_Oxase_N"/>
</dbReference>
<evidence type="ECO:0000256" key="8">
    <source>
        <dbReference type="SAM" id="MobiDB-lite"/>
    </source>
</evidence>
<dbReference type="NCBIfam" id="NF004231">
    <property type="entry name" value="PRK05679.1"/>
    <property type="match status" value="1"/>
</dbReference>
<dbReference type="GO" id="GO:0010181">
    <property type="term" value="F:FMN binding"/>
    <property type="evidence" value="ECO:0007669"/>
    <property type="project" value="UniProtKB-UniRule"/>
</dbReference>
<feature type="compositionally biased region" description="Basic and acidic residues" evidence="8">
    <location>
        <begin position="183"/>
        <end position="199"/>
    </location>
</feature>
<dbReference type="InterPro" id="IPR019576">
    <property type="entry name" value="Pyridoxamine_oxidase_dimer_C"/>
</dbReference>
<feature type="binding site" evidence="6">
    <location>
        <position position="100"/>
    </location>
    <ligand>
        <name>substrate</name>
    </ligand>
</feature>
<evidence type="ECO:0000256" key="6">
    <source>
        <dbReference type="HAMAP-Rule" id="MF_01629"/>
    </source>
</evidence>
<dbReference type="AlphaFoldDB" id="A0AAC9P7Z2"/>
<comment type="cofactor">
    <cofactor evidence="6 7">
        <name>FMN</name>
        <dbReference type="ChEBI" id="CHEBI:58210"/>
    </cofactor>
    <text evidence="6 7">Binds 1 FMN per subunit.</text>
</comment>
<dbReference type="SUPFAM" id="SSF50475">
    <property type="entry name" value="FMN-binding split barrel"/>
    <property type="match status" value="1"/>
</dbReference>
<feature type="binding site" evidence="6 7">
    <location>
        <position position="121"/>
    </location>
    <ligand>
        <name>FMN</name>
        <dbReference type="ChEBI" id="CHEBI:58210"/>
    </ligand>
</feature>
<dbReference type="InterPro" id="IPR019740">
    <property type="entry name" value="Pyridox_Oxase_CS"/>
</dbReference>
<evidence type="ECO:0000259" key="10">
    <source>
        <dbReference type="Pfam" id="PF10590"/>
    </source>
</evidence>
<proteinExistence type="inferred from homology"/>
<feature type="domain" description="Pyridoxine 5'-phosphate oxidase dimerisation C-terminal" evidence="10">
    <location>
        <begin position="211"/>
        <end position="251"/>
    </location>
</feature>
<evidence type="ECO:0000256" key="5">
    <source>
        <dbReference type="ARBA" id="ARBA00023096"/>
    </source>
</evidence>
<feature type="binding site" evidence="6 7">
    <location>
        <position position="144"/>
    </location>
    <ligand>
        <name>FMN</name>
        <dbReference type="ChEBI" id="CHEBI:58210"/>
    </ligand>
</feature>
<feature type="binding site" evidence="6">
    <location>
        <position position="170"/>
    </location>
    <ligand>
        <name>substrate</name>
    </ligand>
</feature>
<reference evidence="12" key="1">
    <citation type="submission" date="2016-11" db="EMBL/GenBank/DDBJ databases">
        <title>Comparative genomic and phenotypic analysis of Granulibacter bethesdensis clinical isolates from patients with chronic granulomatous disease.</title>
        <authorList>
            <person name="Zarember K.A."/>
            <person name="Porcella S.F."/>
            <person name="Chu J."/>
            <person name="Ding L."/>
            <person name="Dahlstrom E."/>
            <person name="Barbian K."/>
            <person name="Martens C."/>
            <person name="Sykora L."/>
            <person name="Kramer S."/>
            <person name="Pettinato A.M."/>
            <person name="Hong H."/>
            <person name="Wald G."/>
            <person name="Berg L.J."/>
            <person name="Rogge L.S."/>
            <person name="Greenberg D.E."/>
            <person name="Falcone E.L."/>
            <person name="Neves J.F."/>
            <person name="Simoes M.J."/>
            <person name="Casal M."/>
            <person name="Rodriguez-Lopez F.C."/>
            <person name="Zelazny A."/>
            <person name="Gallin J.I."/>
            <person name="Holland S.M."/>
        </authorList>
    </citation>
    <scope>NUCLEOTIDE SEQUENCE [LARGE SCALE GENOMIC DNA]</scope>
    <source>
        <strain evidence="12">NIH9.1</strain>
    </source>
</reference>
<dbReference type="Proteomes" id="UP000182373">
    <property type="component" value="Chromosome"/>
</dbReference>
<keyword evidence="2 6" id="KW-0285">Flavoprotein</keyword>
<comment type="catalytic activity">
    <reaction evidence="6">
        <text>pyridoxine 5'-phosphate + O2 = pyridoxal 5'-phosphate + H2O2</text>
        <dbReference type="Rhea" id="RHEA:15149"/>
        <dbReference type="ChEBI" id="CHEBI:15379"/>
        <dbReference type="ChEBI" id="CHEBI:16240"/>
        <dbReference type="ChEBI" id="CHEBI:58589"/>
        <dbReference type="ChEBI" id="CHEBI:597326"/>
        <dbReference type="EC" id="1.4.3.5"/>
    </reaction>
</comment>
<dbReference type="PROSITE" id="PS01064">
    <property type="entry name" value="PYRIDOX_OXIDASE"/>
    <property type="match status" value="1"/>
</dbReference>
<feature type="binding site" evidence="6">
    <location>
        <begin position="95"/>
        <end position="100"/>
    </location>
    <ligand>
        <name>FMN</name>
        <dbReference type="ChEBI" id="CHEBI:58210"/>
    </ligand>
</feature>
<dbReference type="Pfam" id="PF01243">
    <property type="entry name" value="PNPOx_N"/>
    <property type="match status" value="1"/>
</dbReference>
<feature type="binding site" evidence="6 7">
    <location>
        <position position="122"/>
    </location>
    <ligand>
        <name>FMN</name>
        <dbReference type="ChEBI" id="CHEBI:58210"/>
    </ligand>
</feature>
<dbReference type="GO" id="GO:0004733">
    <property type="term" value="F:pyridoxamine phosphate oxidase activity"/>
    <property type="evidence" value="ECO:0007669"/>
    <property type="project" value="UniProtKB-UniRule"/>
</dbReference>
<dbReference type="Gene3D" id="2.30.110.10">
    <property type="entry name" value="Electron Transport, Fmn-binding Protein, Chain A"/>
    <property type="match status" value="1"/>
</dbReference>
<feature type="binding site" evidence="6 7">
    <location>
        <begin position="115"/>
        <end position="116"/>
    </location>
    <ligand>
        <name>FMN</name>
        <dbReference type="ChEBI" id="CHEBI:58210"/>
    </ligand>
</feature>
<comment type="similarity">
    <text evidence="1 6">Belongs to the pyridoxamine 5'-phosphate oxidase family.</text>
</comment>
<evidence type="ECO:0000256" key="7">
    <source>
        <dbReference type="PIRSR" id="PIRSR000190-2"/>
    </source>
</evidence>
<dbReference type="PANTHER" id="PTHR10851">
    <property type="entry name" value="PYRIDOXINE-5-PHOSPHATE OXIDASE"/>
    <property type="match status" value="1"/>
</dbReference>
<feature type="binding site" evidence="6">
    <location>
        <begin position="230"/>
        <end position="232"/>
    </location>
    <ligand>
        <name>substrate</name>
    </ligand>
</feature>
<dbReference type="NCBIfam" id="TIGR00558">
    <property type="entry name" value="pdxH"/>
    <property type="match status" value="1"/>
</dbReference>
<comment type="pathway">
    <text evidence="6">Cofactor metabolism; pyridoxal 5'-phosphate salvage; pyridoxal 5'-phosphate from pyridoxamine 5'-phosphate: step 1/1.</text>
</comment>
<evidence type="ECO:0000256" key="4">
    <source>
        <dbReference type="ARBA" id="ARBA00023002"/>
    </source>
</evidence>
<feature type="region of interest" description="Disordered" evidence="8">
    <location>
        <begin position="171"/>
        <end position="199"/>
    </location>
</feature>
<keyword evidence="3 6" id="KW-0288">FMN</keyword>
<dbReference type="PANTHER" id="PTHR10851:SF0">
    <property type="entry name" value="PYRIDOXINE-5'-PHOSPHATE OXIDASE"/>
    <property type="match status" value="1"/>
</dbReference>
<dbReference type="HAMAP" id="MF_01629">
    <property type="entry name" value="PdxH"/>
    <property type="match status" value="1"/>
</dbReference>
<protein>
    <recommendedName>
        <fullName evidence="6">Pyridoxine/pyridoxamine 5'-phosphate oxidase</fullName>
        <ecNumber evidence="6">1.4.3.5</ecNumber>
    </recommendedName>
    <alternativeName>
        <fullName evidence="6">PNP/PMP oxidase</fullName>
        <shortName evidence="6">PNPOx</shortName>
    </alternativeName>
    <alternativeName>
        <fullName evidence="6">Pyridoxal 5'-phosphate synthase</fullName>
    </alternativeName>
</protein>
<comment type="function">
    <text evidence="6">Catalyzes the oxidation of either pyridoxine 5'-phosphate (PNP) or pyridoxamine 5'-phosphate (PMP) into pyridoxal 5'-phosphate (PLP).</text>
</comment>
<gene>
    <name evidence="6" type="primary">pdxH</name>
    <name evidence="11" type="ORF">GbCGDNIH9_0226</name>
</gene>
<evidence type="ECO:0000256" key="3">
    <source>
        <dbReference type="ARBA" id="ARBA00022643"/>
    </source>
</evidence>
<dbReference type="GO" id="GO:0008615">
    <property type="term" value="P:pyridoxine biosynthetic process"/>
    <property type="evidence" value="ECO:0007669"/>
    <property type="project" value="UniProtKB-UniRule"/>
</dbReference>
<accession>A0AAC9P7Z2</accession>
<dbReference type="InterPro" id="IPR000659">
    <property type="entry name" value="Pyridox_Oxase"/>
</dbReference>
<name>A0AAC9P7Z2_9PROT</name>
<comment type="pathway">
    <text evidence="6">Cofactor metabolism; pyridoxal 5'-phosphate salvage; pyridoxal 5'-phosphate from pyridoxine 5'-phosphate: step 1/1.</text>
</comment>
<feature type="binding site" evidence="6">
    <location>
        <position position="166"/>
    </location>
    <ligand>
        <name>substrate</name>
    </ligand>
</feature>
<feature type="binding site" evidence="6 7">
    <location>
        <position position="224"/>
    </location>
    <ligand>
        <name>FMN</name>
        <dbReference type="ChEBI" id="CHEBI:58210"/>
    </ligand>
</feature>
<feature type="binding site" evidence="6 7">
    <location>
        <position position="234"/>
    </location>
    <ligand>
        <name>FMN</name>
        <dbReference type="ChEBI" id="CHEBI:58210"/>
    </ligand>
</feature>
<feature type="domain" description="Pyridoxamine 5'-phosphate oxidase N-terminal" evidence="9">
    <location>
        <begin position="68"/>
        <end position="197"/>
    </location>
</feature>
<comment type="subunit">
    <text evidence="6">Homodimer.</text>
</comment>
<sequence>MTKQQGRAEAQYCYGPAPDGWWHRAGAFGKGSAGKEDRMSMDSDAKSPFQAPELAFADPFAAFALWMEEARAAEPNDPNAMTVATSTPSGAPSARIVLLRNVDGPQHPERGFVFFTNTESRKGLEIGANPQVALLFHWKSLGRQIRIEGKAVPVAVEEADSYFHTRPRISRLGARASDQSRPLPDRRTLQKRVEEEEARYPGDDIPRPAYWSGYRVIPTAIEFWQQMPFRLHDRLVFRRQGKSWGQERLYP</sequence>
<comment type="catalytic activity">
    <reaction evidence="6">
        <text>pyridoxamine 5'-phosphate + O2 + H2O = pyridoxal 5'-phosphate + H2O2 + NH4(+)</text>
        <dbReference type="Rhea" id="RHEA:15817"/>
        <dbReference type="ChEBI" id="CHEBI:15377"/>
        <dbReference type="ChEBI" id="CHEBI:15379"/>
        <dbReference type="ChEBI" id="CHEBI:16240"/>
        <dbReference type="ChEBI" id="CHEBI:28938"/>
        <dbReference type="ChEBI" id="CHEBI:58451"/>
        <dbReference type="ChEBI" id="CHEBI:597326"/>
        <dbReference type="EC" id="1.4.3.5"/>
    </reaction>
</comment>
<evidence type="ECO:0000259" key="9">
    <source>
        <dbReference type="Pfam" id="PF01243"/>
    </source>
</evidence>